<feature type="region of interest" description="Disordered" evidence="2">
    <location>
        <begin position="542"/>
        <end position="569"/>
    </location>
</feature>
<evidence type="ECO:0000313" key="4">
    <source>
        <dbReference type="EMBL" id="APW36890.1"/>
    </source>
</evidence>
<dbReference type="KEGG" id="rhy:RD110_06520"/>
<dbReference type="PROSITE" id="PS00136">
    <property type="entry name" value="SUBTILASE_ASP"/>
    <property type="match status" value="1"/>
</dbReference>
<proteinExistence type="predicted"/>
<feature type="region of interest" description="Disordered" evidence="2">
    <location>
        <begin position="146"/>
        <end position="167"/>
    </location>
</feature>
<dbReference type="Pfam" id="PF00082">
    <property type="entry name" value="Peptidase_S8"/>
    <property type="match status" value="1"/>
</dbReference>
<dbReference type="Gene3D" id="2.60.120.1290">
    <property type="match status" value="1"/>
</dbReference>
<dbReference type="AlphaFoldDB" id="A0A1P8JT23"/>
<dbReference type="Proteomes" id="UP000186609">
    <property type="component" value="Chromosome"/>
</dbReference>
<dbReference type="SUPFAM" id="SSF52743">
    <property type="entry name" value="Subtilisin-like"/>
    <property type="match status" value="1"/>
</dbReference>
<protein>
    <recommendedName>
        <fullName evidence="3">Peptidase S8/S53 domain-containing protein</fullName>
    </recommendedName>
</protein>
<dbReference type="GO" id="GO:0006508">
    <property type="term" value="P:proteolysis"/>
    <property type="evidence" value="ECO:0007669"/>
    <property type="project" value="InterPro"/>
</dbReference>
<dbReference type="STRING" id="1842727.RD110_06520"/>
<evidence type="ECO:0000259" key="3">
    <source>
        <dbReference type="Pfam" id="PF00082"/>
    </source>
</evidence>
<keyword evidence="5" id="KW-1185">Reference proteome</keyword>
<dbReference type="InterPro" id="IPR000209">
    <property type="entry name" value="Peptidase_S8/S53_dom"/>
</dbReference>
<organism evidence="4 5">
    <name type="scientific">Rhodoferax koreensis</name>
    <dbReference type="NCBI Taxonomy" id="1842727"/>
    <lineage>
        <taxon>Bacteria</taxon>
        <taxon>Pseudomonadati</taxon>
        <taxon>Pseudomonadota</taxon>
        <taxon>Betaproteobacteria</taxon>
        <taxon>Burkholderiales</taxon>
        <taxon>Comamonadaceae</taxon>
        <taxon>Rhodoferax</taxon>
    </lineage>
</organism>
<dbReference type="InterPro" id="IPR036852">
    <property type="entry name" value="Peptidase_S8/S53_dom_sf"/>
</dbReference>
<evidence type="ECO:0000256" key="1">
    <source>
        <dbReference type="ARBA" id="ARBA00022801"/>
    </source>
</evidence>
<evidence type="ECO:0000256" key="2">
    <source>
        <dbReference type="SAM" id="MobiDB-lite"/>
    </source>
</evidence>
<keyword evidence="1" id="KW-0378">Hydrolase</keyword>
<gene>
    <name evidence="4" type="ORF">RD110_06520</name>
</gene>
<feature type="domain" description="Peptidase S8/S53" evidence="3">
    <location>
        <begin position="49"/>
        <end position="528"/>
    </location>
</feature>
<accession>A0A1P8JT23</accession>
<dbReference type="Gene3D" id="3.40.50.200">
    <property type="entry name" value="Peptidase S8/S53 domain"/>
    <property type="match status" value="1"/>
</dbReference>
<dbReference type="GO" id="GO:0004252">
    <property type="term" value="F:serine-type endopeptidase activity"/>
    <property type="evidence" value="ECO:0007669"/>
    <property type="project" value="InterPro"/>
</dbReference>
<dbReference type="InterPro" id="IPR023827">
    <property type="entry name" value="Peptidase_S8_Asp-AS"/>
</dbReference>
<sequence length="569" mass="60596">MTDLPQLALQVERFELAMPVLAEPDRLADQIPDRLPPAVARSDLLAERVIAVIDDGFAHLHREFLAADGQSSRIRYLWDQERDTETIRNGVLTNVLSSNGQLWDESVYLQQKLRGALKAFSHGTLVASLAGGRSRPRWRMERFGRVNGGAMGGSKSPGKSASDETSGDAASDCQLILVQFPRRTVEDNSGSSLSAQTLNALSYIGSRCAADANLVINLSYGPAAGPHDGSSLLEAALDGFIEARGGSKTAVVVPAGNQYQARGHACLELAPDGGSNTLLWRVLPDDATESFVEIWAPIDAQISVQLTPPNSKADASSDWVSLKPGGLTVWADGADASYAVIAAPLNAKGNGRMALLALAPTTTRAPRRPARHGCWTIEVRNDDAKEKVSVHAWVQRDDPTLSAAGRGGRQSYFEDEFYRRFDDAGRPQLEDNTVSLVRRDGSISPIATGGKTCKAGAYRLSDEKMLSYSGGGDCLPKAAGPDLVAVAEESTNVRGILGAGTRGGSVVRGNGTSVAAPQLARRLLAVLDGSRTRDQLIQAAIKQPAMRAPGTPPPTPPRTRRQGRGELKA</sequence>
<name>A0A1P8JT23_9BURK</name>
<dbReference type="EMBL" id="CP019236">
    <property type="protein sequence ID" value="APW36890.1"/>
    <property type="molecule type" value="Genomic_DNA"/>
</dbReference>
<evidence type="ECO:0000313" key="5">
    <source>
        <dbReference type="Proteomes" id="UP000186609"/>
    </source>
</evidence>
<reference evidence="4 5" key="1">
    <citation type="submission" date="2017-01" db="EMBL/GenBank/DDBJ databases">
        <authorList>
            <person name="Mah S.A."/>
            <person name="Swanson W.J."/>
            <person name="Moy G.W."/>
            <person name="Vacquier V.D."/>
        </authorList>
    </citation>
    <scope>NUCLEOTIDE SEQUENCE [LARGE SCALE GENOMIC DNA]</scope>
    <source>
        <strain evidence="4 5">DCY110</strain>
    </source>
</reference>